<reference evidence="2" key="1">
    <citation type="submission" date="2020-03" db="EMBL/GenBank/DDBJ databases">
        <authorList>
            <person name="Zhang R."/>
        </authorList>
    </citation>
    <scope>NUCLEOTIDE SEQUENCE</scope>
</reference>
<dbReference type="AlphaFoldDB" id="A0A6M2EEN2"/>
<name>A0A6M2EEN2_9ROSI</name>
<organism evidence="2">
    <name type="scientific">Populus davidiana</name>
    <dbReference type="NCBI Taxonomy" id="266767"/>
    <lineage>
        <taxon>Eukaryota</taxon>
        <taxon>Viridiplantae</taxon>
        <taxon>Streptophyta</taxon>
        <taxon>Embryophyta</taxon>
        <taxon>Tracheophyta</taxon>
        <taxon>Spermatophyta</taxon>
        <taxon>Magnoliopsida</taxon>
        <taxon>eudicotyledons</taxon>
        <taxon>Gunneridae</taxon>
        <taxon>Pentapetalae</taxon>
        <taxon>rosids</taxon>
        <taxon>fabids</taxon>
        <taxon>Malpighiales</taxon>
        <taxon>Salicaceae</taxon>
        <taxon>Saliceae</taxon>
        <taxon>Populus</taxon>
    </lineage>
</organism>
<accession>A0A6M2EEN2</accession>
<sequence>MVTMMIALCWAVILISRFLLLMMSAGTRPIVLTTVMMFLLLLKKARLHVETTLIQDIFVLNFLLVLLHMKDIVTCATVTFVTHLHHVCTGVQVSLLLTIVMPLISRRRGKISVKFVEQGKMLQFQFQNFLALLFQWPCPYLTM</sequence>
<keyword evidence="1" id="KW-0472">Membrane</keyword>
<keyword evidence="1" id="KW-1133">Transmembrane helix</keyword>
<dbReference type="EMBL" id="GILB01002003">
    <property type="protein sequence ID" value="NUU82336.1"/>
    <property type="molecule type" value="Transcribed_RNA"/>
</dbReference>
<evidence type="ECO:0000313" key="2">
    <source>
        <dbReference type="EMBL" id="NUU82336.1"/>
    </source>
</evidence>
<evidence type="ECO:0000256" key="1">
    <source>
        <dbReference type="SAM" id="Phobius"/>
    </source>
</evidence>
<feature type="transmembrane region" description="Helical" evidence="1">
    <location>
        <begin position="84"/>
        <end position="104"/>
    </location>
</feature>
<proteinExistence type="predicted"/>
<keyword evidence="1" id="KW-0812">Transmembrane</keyword>
<protein>
    <submittedName>
        <fullName evidence="2">Uncharacterized protein</fullName>
    </submittedName>
</protein>